<keyword evidence="1" id="KW-0812">Transmembrane</keyword>
<comment type="caution">
    <text evidence="2">The sequence shown here is derived from an EMBL/GenBank/DDBJ whole genome shotgun (WGS) entry which is preliminary data.</text>
</comment>
<dbReference type="AlphaFoldDB" id="X0WQW6"/>
<sequence>LAGIIGTIGSGLIGLGVVAIIGGIFALRRKLWGLALAGAICAIPCSAALGILATIFVSLGRREFAQP</sequence>
<organism evidence="2">
    <name type="scientific">marine sediment metagenome</name>
    <dbReference type="NCBI Taxonomy" id="412755"/>
    <lineage>
        <taxon>unclassified sequences</taxon>
        <taxon>metagenomes</taxon>
        <taxon>ecological metagenomes</taxon>
    </lineage>
</organism>
<evidence type="ECO:0000256" key="1">
    <source>
        <dbReference type="SAM" id="Phobius"/>
    </source>
</evidence>
<keyword evidence="1" id="KW-1133">Transmembrane helix</keyword>
<evidence type="ECO:0000313" key="2">
    <source>
        <dbReference type="EMBL" id="GAG33364.1"/>
    </source>
</evidence>
<feature type="non-terminal residue" evidence="2">
    <location>
        <position position="1"/>
    </location>
</feature>
<gene>
    <name evidence="2" type="ORF">S01H1_64968</name>
</gene>
<name>X0WQW6_9ZZZZ</name>
<keyword evidence="1" id="KW-0472">Membrane</keyword>
<reference evidence="2" key="1">
    <citation type="journal article" date="2014" name="Front. Microbiol.">
        <title>High frequency of phylogenetically diverse reductive dehalogenase-homologous genes in deep subseafloor sedimentary metagenomes.</title>
        <authorList>
            <person name="Kawai M."/>
            <person name="Futagami T."/>
            <person name="Toyoda A."/>
            <person name="Takaki Y."/>
            <person name="Nishi S."/>
            <person name="Hori S."/>
            <person name="Arai W."/>
            <person name="Tsubouchi T."/>
            <person name="Morono Y."/>
            <person name="Uchiyama I."/>
            <person name="Ito T."/>
            <person name="Fujiyama A."/>
            <person name="Inagaki F."/>
            <person name="Takami H."/>
        </authorList>
    </citation>
    <scope>NUCLEOTIDE SEQUENCE</scope>
    <source>
        <strain evidence="2">Expedition CK06-06</strain>
    </source>
</reference>
<feature type="transmembrane region" description="Helical" evidence="1">
    <location>
        <begin position="34"/>
        <end position="59"/>
    </location>
</feature>
<dbReference type="EMBL" id="BARS01042857">
    <property type="protein sequence ID" value="GAG33364.1"/>
    <property type="molecule type" value="Genomic_DNA"/>
</dbReference>
<feature type="transmembrane region" description="Helical" evidence="1">
    <location>
        <begin position="6"/>
        <end position="27"/>
    </location>
</feature>
<protein>
    <submittedName>
        <fullName evidence="2">Uncharacterized protein</fullName>
    </submittedName>
</protein>
<accession>X0WQW6</accession>
<proteinExistence type="predicted"/>